<sequence length="314" mass="35587">MKTMWVAGIALMIVLTGCTSDASQEEDPKEDPSTNVEDTEKSKESENVDTQEEKDQEKESNDQKEESEEQTSDKKDDSQKSESDNNKEQSTENTKPTKQIPADLTEQEAKAVVVEYKRAFFDVINNTDDQLKIQDYTSLQAIEREFRTAMSEPLADELMSYYIRQENGTLYVVPSSSPTFLEASQPVTVERIDDRTYHVAQTRSDDMAGSTKITYKLIHDGTQWVVDEIKNKQLNQEASSANQTGEQQAVLAVRDYLNISSSDSVKVEVDHEESGKYLVHVYELVEQEGNSHTATKGWYYVDQKTGKVTDMMNP</sequence>
<evidence type="ECO:0000313" key="3">
    <source>
        <dbReference type="EMBL" id="WIF99654.1"/>
    </source>
</evidence>
<feature type="chain" id="PRO_5046173341" description="PepSY domain-containing protein" evidence="2">
    <location>
        <begin position="23"/>
        <end position="314"/>
    </location>
</feature>
<keyword evidence="2" id="KW-0732">Signal</keyword>
<keyword evidence="4" id="KW-1185">Reference proteome</keyword>
<evidence type="ECO:0000256" key="1">
    <source>
        <dbReference type="SAM" id="MobiDB-lite"/>
    </source>
</evidence>
<feature type="compositionally biased region" description="Basic and acidic residues" evidence="1">
    <location>
        <begin position="71"/>
        <end position="90"/>
    </location>
</feature>
<proteinExistence type="predicted"/>
<dbReference type="EMBL" id="CP126446">
    <property type="protein sequence ID" value="WIF99654.1"/>
    <property type="molecule type" value="Genomic_DNA"/>
</dbReference>
<protein>
    <recommendedName>
        <fullName evidence="5">PepSY domain-containing protein</fullName>
    </recommendedName>
</protein>
<evidence type="ECO:0000313" key="4">
    <source>
        <dbReference type="Proteomes" id="UP001236652"/>
    </source>
</evidence>
<evidence type="ECO:0008006" key="5">
    <source>
        <dbReference type="Google" id="ProtNLM"/>
    </source>
</evidence>
<feature type="region of interest" description="Disordered" evidence="1">
    <location>
        <begin position="20"/>
        <end position="103"/>
    </location>
</feature>
<evidence type="ECO:0000256" key="2">
    <source>
        <dbReference type="SAM" id="SignalP"/>
    </source>
</evidence>
<gene>
    <name evidence="3" type="ORF">QNI29_08355</name>
</gene>
<accession>A0ABY8V4Z4</accession>
<dbReference type="PROSITE" id="PS51257">
    <property type="entry name" value="PROKAR_LIPOPROTEIN"/>
    <property type="match status" value="1"/>
</dbReference>
<name>A0ABY8V4Z4_9BACI</name>
<dbReference type="RefSeq" id="WP_231415989.1">
    <property type="nucleotide sequence ID" value="NZ_CP126446.1"/>
</dbReference>
<dbReference type="Proteomes" id="UP001236652">
    <property type="component" value="Chromosome"/>
</dbReference>
<feature type="compositionally biased region" description="Basic and acidic residues" evidence="1">
    <location>
        <begin position="38"/>
        <end position="64"/>
    </location>
</feature>
<reference evidence="3 4" key="1">
    <citation type="submission" date="2023-05" db="EMBL/GenBank/DDBJ databases">
        <title>Comparative genomics reveals the evidence of polycyclic aromatic hydrocarbons degradation in moderately halophilic genus Pontibacillus.</title>
        <authorList>
            <person name="Yang H."/>
            <person name="Qian Z."/>
        </authorList>
    </citation>
    <scope>NUCLEOTIDE SEQUENCE [LARGE SCALE GENOMIC DNA]</scope>
    <source>
        <strain evidence="4">HN14</strain>
    </source>
</reference>
<feature type="signal peptide" evidence="2">
    <location>
        <begin position="1"/>
        <end position="22"/>
    </location>
</feature>
<organism evidence="3 4">
    <name type="scientific">Pontibacillus chungwhensis</name>
    <dbReference type="NCBI Taxonomy" id="265426"/>
    <lineage>
        <taxon>Bacteria</taxon>
        <taxon>Bacillati</taxon>
        <taxon>Bacillota</taxon>
        <taxon>Bacilli</taxon>
        <taxon>Bacillales</taxon>
        <taxon>Bacillaceae</taxon>
        <taxon>Pontibacillus</taxon>
    </lineage>
</organism>